<feature type="binding site" evidence="5">
    <location>
        <position position="143"/>
    </location>
    <ligand>
        <name>S-adenosyl-L-methionine</name>
        <dbReference type="ChEBI" id="CHEBI:59789"/>
    </ligand>
</feature>
<protein>
    <recommendedName>
        <fullName evidence="5">Release factor glutamine methyltransferase</fullName>
        <shortName evidence="5">RF MTase</shortName>
        <ecNumber evidence="5">2.1.1.297</ecNumber>
    </recommendedName>
    <alternativeName>
        <fullName evidence="5">N5-glutamine methyltransferase PrmC</fullName>
    </alternativeName>
    <alternativeName>
        <fullName evidence="5">Protein-(glutamine-N5) MTase PrmC</fullName>
    </alternativeName>
    <alternativeName>
        <fullName evidence="5">Protein-glutamine N-methyltransferase PrmC</fullName>
    </alternativeName>
</protein>
<sequence length="280" mass="29925">MPSPPLPPTVRSLLETARRRVDPSEAEWLLAHALGQPRSWLYAHGSDGVADADAARFEHLLARRQAGEPVAYLCGRRGFWTLDLAVTPDTLIPRPETERLVELALARLPADRDLQLADLGTGSGAIALALASERPRAAVVATDASAAALAVARANAQAAGLANVSFHLGDWFGAVQGRRFNLVASNPPYIAEGDPHLSQGDLRHEPPLALSSGRDGLDAIRAIIAAAPAHLRPGGWLLFEHGWTQGEAVRALLHAAGFVDVATHRDLEDRDRVTLGRLPD</sequence>
<dbReference type="PANTHER" id="PTHR18895">
    <property type="entry name" value="HEMK METHYLTRANSFERASE"/>
    <property type="match status" value="1"/>
</dbReference>
<dbReference type="InterPro" id="IPR050320">
    <property type="entry name" value="N5-glutamine_MTase"/>
</dbReference>
<gene>
    <name evidence="5 8" type="primary">prmC</name>
    <name evidence="8" type="ORF">FQY83_07925</name>
</gene>
<feature type="binding site" evidence="5">
    <location>
        <position position="186"/>
    </location>
    <ligand>
        <name>S-adenosyl-L-methionine</name>
        <dbReference type="ChEBI" id="CHEBI:59789"/>
    </ligand>
</feature>
<dbReference type="HAMAP" id="MF_02126">
    <property type="entry name" value="RF_methyltr_PrmC"/>
    <property type="match status" value="1"/>
</dbReference>
<dbReference type="Pfam" id="PF05175">
    <property type="entry name" value="MTS"/>
    <property type="match status" value="1"/>
</dbReference>
<name>A0A5C5U5R1_9GAMM</name>
<dbReference type="RefSeq" id="WP_146386841.1">
    <property type="nucleotide sequence ID" value="NZ_VOHK01000003.1"/>
</dbReference>
<dbReference type="EC" id="2.1.1.297" evidence="5"/>
<dbReference type="InterPro" id="IPR019874">
    <property type="entry name" value="RF_methyltr_PrmC"/>
</dbReference>
<dbReference type="GO" id="GO:0102559">
    <property type="term" value="F:peptide chain release factor N(5)-glutamine methyltransferase activity"/>
    <property type="evidence" value="ECO:0007669"/>
    <property type="project" value="UniProtKB-EC"/>
</dbReference>
<dbReference type="InterPro" id="IPR040758">
    <property type="entry name" value="PrmC_N"/>
</dbReference>
<feature type="domain" description="Methyltransferase small" evidence="6">
    <location>
        <begin position="103"/>
        <end position="193"/>
    </location>
</feature>
<dbReference type="SUPFAM" id="SSF53335">
    <property type="entry name" value="S-adenosyl-L-methionine-dependent methyltransferases"/>
    <property type="match status" value="1"/>
</dbReference>
<dbReference type="GO" id="GO:0032259">
    <property type="term" value="P:methylation"/>
    <property type="evidence" value="ECO:0007669"/>
    <property type="project" value="UniProtKB-KW"/>
</dbReference>
<evidence type="ECO:0000259" key="7">
    <source>
        <dbReference type="Pfam" id="PF17827"/>
    </source>
</evidence>
<dbReference type="NCBIfam" id="TIGR00536">
    <property type="entry name" value="hemK_fam"/>
    <property type="match status" value="1"/>
</dbReference>
<dbReference type="Proteomes" id="UP000319980">
    <property type="component" value="Unassembled WGS sequence"/>
</dbReference>
<keyword evidence="1 5" id="KW-0489">Methyltransferase</keyword>
<dbReference type="PROSITE" id="PS00092">
    <property type="entry name" value="N6_MTASE"/>
    <property type="match status" value="1"/>
</dbReference>
<feature type="domain" description="Release factor glutamine methyltransferase N-terminal" evidence="7">
    <location>
        <begin position="11"/>
        <end position="75"/>
    </location>
</feature>
<proteinExistence type="inferred from homology"/>
<dbReference type="InterPro" id="IPR007848">
    <property type="entry name" value="Small_mtfrase_dom"/>
</dbReference>
<evidence type="ECO:0000256" key="5">
    <source>
        <dbReference type="HAMAP-Rule" id="MF_02126"/>
    </source>
</evidence>
<dbReference type="Pfam" id="PF17827">
    <property type="entry name" value="PrmC_N"/>
    <property type="match status" value="1"/>
</dbReference>
<evidence type="ECO:0000259" key="6">
    <source>
        <dbReference type="Pfam" id="PF05175"/>
    </source>
</evidence>
<evidence type="ECO:0000313" key="9">
    <source>
        <dbReference type="Proteomes" id="UP000319980"/>
    </source>
</evidence>
<keyword evidence="3 5" id="KW-0949">S-adenosyl-L-methionine</keyword>
<dbReference type="NCBIfam" id="TIGR03534">
    <property type="entry name" value="RF_mod_PrmC"/>
    <property type="match status" value="1"/>
</dbReference>
<evidence type="ECO:0000256" key="3">
    <source>
        <dbReference type="ARBA" id="ARBA00022691"/>
    </source>
</evidence>
<evidence type="ECO:0000313" key="8">
    <source>
        <dbReference type="EMBL" id="TWT21276.1"/>
    </source>
</evidence>
<dbReference type="EMBL" id="VOHK01000003">
    <property type="protein sequence ID" value="TWT21276.1"/>
    <property type="molecule type" value="Genomic_DNA"/>
</dbReference>
<comment type="catalytic activity">
    <reaction evidence="4 5">
        <text>L-glutaminyl-[peptide chain release factor] + S-adenosyl-L-methionine = N(5)-methyl-L-glutaminyl-[peptide chain release factor] + S-adenosyl-L-homocysteine + H(+)</text>
        <dbReference type="Rhea" id="RHEA:42896"/>
        <dbReference type="Rhea" id="RHEA-COMP:10271"/>
        <dbReference type="Rhea" id="RHEA-COMP:10272"/>
        <dbReference type="ChEBI" id="CHEBI:15378"/>
        <dbReference type="ChEBI" id="CHEBI:30011"/>
        <dbReference type="ChEBI" id="CHEBI:57856"/>
        <dbReference type="ChEBI" id="CHEBI:59789"/>
        <dbReference type="ChEBI" id="CHEBI:61891"/>
        <dbReference type="EC" id="2.1.1.297"/>
    </reaction>
</comment>
<feature type="binding site" evidence="5">
    <location>
        <begin position="186"/>
        <end position="189"/>
    </location>
    <ligand>
        <name>substrate</name>
    </ligand>
</feature>
<dbReference type="InterPro" id="IPR029063">
    <property type="entry name" value="SAM-dependent_MTases_sf"/>
</dbReference>
<evidence type="ECO:0000256" key="1">
    <source>
        <dbReference type="ARBA" id="ARBA00022603"/>
    </source>
</evidence>
<organism evidence="8 9">
    <name type="scientific">Luteimonas marina</name>
    <dbReference type="NCBI Taxonomy" id="488485"/>
    <lineage>
        <taxon>Bacteria</taxon>
        <taxon>Pseudomonadati</taxon>
        <taxon>Pseudomonadota</taxon>
        <taxon>Gammaproteobacteria</taxon>
        <taxon>Lysobacterales</taxon>
        <taxon>Lysobacteraceae</taxon>
        <taxon>Luteimonas</taxon>
    </lineage>
</organism>
<dbReference type="FunFam" id="3.40.50.150:FF:000053">
    <property type="entry name" value="Release factor glutamine methyltransferase"/>
    <property type="match status" value="1"/>
</dbReference>
<evidence type="ECO:0000256" key="2">
    <source>
        <dbReference type="ARBA" id="ARBA00022679"/>
    </source>
</evidence>
<dbReference type="InterPro" id="IPR004556">
    <property type="entry name" value="HemK-like"/>
</dbReference>
<dbReference type="AlphaFoldDB" id="A0A5C5U5R1"/>
<feature type="binding site" evidence="5">
    <location>
        <position position="171"/>
    </location>
    <ligand>
        <name>S-adenosyl-L-methionine</name>
        <dbReference type="ChEBI" id="CHEBI:59789"/>
    </ligand>
</feature>
<dbReference type="InterPro" id="IPR002052">
    <property type="entry name" value="DNA_methylase_N6_adenine_CS"/>
</dbReference>
<comment type="function">
    <text evidence="5">Methylates the class 1 translation termination release factors RF1/PrfA and RF2/PrfB on the glutamine residue of the universally conserved GGQ motif.</text>
</comment>
<reference evidence="8 9" key="1">
    <citation type="journal article" date="2008" name="Int. J. Syst. Evol. Microbiol.">
        <title>Luteimonas marina sp. nov., isolated from seawater.</title>
        <authorList>
            <person name="Baik K.S."/>
            <person name="Park S.C."/>
            <person name="Kim M.S."/>
            <person name="Kim E.M."/>
            <person name="Park C."/>
            <person name="Chun J."/>
            <person name="Seong C.N."/>
        </authorList>
    </citation>
    <scope>NUCLEOTIDE SEQUENCE [LARGE SCALE GENOMIC DNA]</scope>
    <source>
        <strain evidence="8 9">FR1330</strain>
    </source>
</reference>
<dbReference type="PANTHER" id="PTHR18895:SF74">
    <property type="entry name" value="MTRF1L RELEASE FACTOR GLUTAMINE METHYLTRANSFERASE"/>
    <property type="match status" value="1"/>
</dbReference>
<keyword evidence="9" id="KW-1185">Reference proteome</keyword>
<dbReference type="Gene3D" id="1.10.8.10">
    <property type="entry name" value="DNA helicase RuvA subunit, C-terminal domain"/>
    <property type="match status" value="1"/>
</dbReference>
<evidence type="ECO:0000256" key="4">
    <source>
        <dbReference type="ARBA" id="ARBA00048391"/>
    </source>
</evidence>
<dbReference type="Gene3D" id="3.40.50.150">
    <property type="entry name" value="Vaccinia Virus protein VP39"/>
    <property type="match status" value="1"/>
</dbReference>
<comment type="caution">
    <text evidence="8">The sequence shown here is derived from an EMBL/GenBank/DDBJ whole genome shotgun (WGS) entry which is preliminary data.</text>
</comment>
<dbReference type="GO" id="GO:0003676">
    <property type="term" value="F:nucleic acid binding"/>
    <property type="evidence" value="ECO:0007669"/>
    <property type="project" value="InterPro"/>
</dbReference>
<accession>A0A5C5U5R1</accession>
<dbReference type="OrthoDB" id="9800643at2"/>
<keyword evidence="2 5" id="KW-0808">Transferase</keyword>
<feature type="binding site" evidence="5">
    <location>
        <begin position="120"/>
        <end position="124"/>
    </location>
    <ligand>
        <name>S-adenosyl-L-methionine</name>
        <dbReference type="ChEBI" id="CHEBI:59789"/>
    </ligand>
</feature>
<comment type="similarity">
    <text evidence="5">Belongs to the protein N5-glutamine methyltransferase family. PrmC subfamily.</text>
</comment>